<proteinExistence type="predicted"/>
<sequence>MVKALCRNEIHQFIAVLLLKFSLYRFKSDIFLQLKPVKYTTDQQLKPFIK</sequence>
<organism evidence="1 2">
    <name type="scientific">Mucilaginibacter xinganensis</name>
    <dbReference type="NCBI Taxonomy" id="1234841"/>
    <lineage>
        <taxon>Bacteria</taxon>
        <taxon>Pseudomonadati</taxon>
        <taxon>Bacteroidota</taxon>
        <taxon>Sphingobacteriia</taxon>
        <taxon>Sphingobacteriales</taxon>
        <taxon>Sphingobacteriaceae</taxon>
        <taxon>Mucilaginibacter</taxon>
    </lineage>
</organism>
<accession>A0A223P4I4</accession>
<reference evidence="1 2" key="1">
    <citation type="submission" date="2017-08" db="EMBL/GenBank/DDBJ databases">
        <title>Complete genome sequence of Mucilaginibacter sp. strain BJC16-A31.</title>
        <authorList>
            <consortium name="Henan University of Science and Technology"/>
            <person name="You X."/>
        </authorList>
    </citation>
    <scope>NUCLEOTIDE SEQUENCE [LARGE SCALE GENOMIC DNA]</scope>
    <source>
        <strain evidence="1 2">BJC16-A31</strain>
    </source>
</reference>
<dbReference type="Proteomes" id="UP000215002">
    <property type="component" value="Chromosome"/>
</dbReference>
<dbReference type="AlphaFoldDB" id="A0A223P4I4"/>
<name>A0A223P4I4_9SPHI</name>
<evidence type="ECO:0000313" key="1">
    <source>
        <dbReference type="EMBL" id="ASU36748.1"/>
    </source>
</evidence>
<dbReference type="EMBL" id="CP022743">
    <property type="protein sequence ID" value="ASU36748.1"/>
    <property type="molecule type" value="Genomic_DNA"/>
</dbReference>
<gene>
    <name evidence="1" type="ORF">MuYL_4865</name>
</gene>
<protein>
    <submittedName>
        <fullName evidence="1">Uncharacterized protein</fullName>
    </submittedName>
</protein>
<evidence type="ECO:0000313" key="2">
    <source>
        <dbReference type="Proteomes" id="UP000215002"/>
    </source>
</evidence>
<keyword evidence="2" id="KW-1185">Reference proteome</keyword>
<dbReference type="KEGG" id="muc:MuYL_4865"/>